<dbReference type="PANTHER" id="PTHR33221">
    <property type="entry name" value="WINGED HELIX-TURN-HELIX TRANSCRIPTIONAL REGULATOR, RRF2 FAMILY"/>
    <property type="match status" value="1"/>
</dbReference>
<dbReference type="Gene3D" id="1.10.10.10">
    <property type="entry name" value="Winged helix-like DNA-binding domain superfamily/Winged helix DNA-binding domain"/>
    <property type="match status" value="1"/>
</dbReference>
<dbReference type="InterPro" id="IPR030489">
    <property type="entry name" value="TR_Rrf2-type_CS"/>
</dbReference>
<protein>
    <submittedName>
        <fullName evidence="1">HTH-type transcriptional regulator YwnA</fullName>
    </submittedName>
</protein>
<reference evidence="2" key="1">
    <citation type="journal article" date="2019" name="Int. J. Syst. Evol. Microbiol.">
        <title>The Global Catalogue of Microorganisms (GCM) 10K type strain sequencing project: providing services to taxonomists for standard genome sequencing and annotation.</title>
        <authorList>
            <consortium name="The Broad Institute Genomics Platform"/>
            <consortium name="The Broad Institute Genome Sequencing Center for Infectious Disease"/>
            <person name="Wu L."/>
            <person name="Ma J."/>
        </authorList>
    </citation>
    <scope>NUCLEOTIDE SEQUENCE [LARGE SCALE GENOMIC DNA]</scope>
    <source>
        <strain evidence="2">CGMCC 1.10832</strain>
    </source>
</reference>
<gene>
    <name evidence="1" type="primary">ywnA</name>
    <name evidence="1" type="ORF">GCM10011506_14270</name>
</gene>
<dbReference type="PROSITE" id="PS01332">
    <property type="entry name" value="HTH_RRF2_1"/>
    <property type="match status" value="1"/>
</dbReference>
<keyword evidence="2" id="KW-1185">Reference proteome</keyword>
<dbReference type="InterPro" id="IPR036388">
    <property type="entry name" value="WH-like_DNA-bd_sf"/>
</dbReference>
<dbReference type="InterPro" id="IPR036390">
    <property type="entry name" value="WH_DNA-bd_sf"/>
</dbReference>
<dbReference type="RefSeq" id="WP_188461738.1">
    <property type="nucleotide sequence ID" value="NZ_BAABHU010000004.1"/>
</dbReference>
<dbReference type="InterPro" id="IPR000944">
    <property type="entry name" value="Tscrpt_reg_Rrf2"/>
</dbReference>
<sequence>MNNTRFATALHILTLLADSEGEWLGSEWIAGSINVNPVVVRKELGVLIKAGLVQSRKGKVGGYYLQKSSKSITLDEVYLAVKNTEVLGKKNLLPNPNCPIGKDINVHLGNLFSDLDQLVLHELRTRTLENFVAEFH</sequence>
<organism evidence="1 2">
    <name type="scientific">Marivirga lumbricoides</name>
    <dbReference type="NCBI Taxonomy" id="1046115"/>
    <lineage>
        <taxon>Bacteria</taxon>
        <taxon>Pseudomonadati</taxon>
        <taxon>Bacteroidota</taxon>
        <taxon>Cytophagia</taxon>
        <taxon>Cytophagales</taxon>
        <taxon>Marivirgaceae</taxon>
        <taxon>Marivirga</taxon>
    </lineage>
</organism>
<dbReference type="PANTHER" id="PTHR33221:SF15">
    <property type="entry name" value="HTH-TYPE TRANSCRIPTIONAL REGULATOR YWGB-RELATED"/>
    <property type="match status" value="1"/>
</dbReference>
<comment type="caution">
    <text evidence="1">The sequence shown here is derived from an EMBL/GenBank/DDBJ whole genome shotgun (WGS) entry which is preliminary data.</text>
</comment>
<accession>A0ABQ1LW55</accession>
<evidence type="ECO:0000313" key="2">
    <source>
        <dbReference type="Proteomes" id="UP000636010"/>
    </source>
</evidence>
<dbReference type="EMBL" id="BMEC01000004">
    <property type="protein sequence ID" value="GGC29989.1"/>
    <property type="molecule type" value="Genomic_DNA"/>
</dbReference>
<dbReference type="SUPFAM" id="SSF46785">
    <property type="entry name" value="Winged helix' DNA-binding domain"/>
    <property type="match status" value="1"/>
</dbReference>
<dbReference type="Proteomes" id="UP000636010">
    <property type="component" value="Unassembled WGS sequence"/>
</dbReference>
<evidence type="ECO:0000313" key="1">
    <source>
        <dbReference type="EMBL" id="GGC29989.1"/>
    </source>
</evidence>
<proteinExistence type="predicted"/>
<dbReference type="Pfam" id="PF02082">
    <property type="entry name" value="Rrf2"/>
    <property type="match status" value="1"/>
</dbReference>
<name>A0ABQ1LW55_9BACT</name>
<dbReference type="PROSITE" id="PS51197">
    <property type="entry name" value="HTH_RRF2_2"/>
    <property type="match status" value="1"/>
</dbReference>